<reference evidence="1" key="1">
    <citation type="submission" date="2018-11" db="EMBL/GenBank/DDBJ databases">
        <authorList>
            <consortium name="Pathogen Informatics"/>
        </authorList>
    </citation>
    <scope>NUCLEOTIDE SEQUENCE</scope>
</reference>
<keyword evidence="2" id="KW-1185">Reference proteome</keyword>
<dbReference type="AlphaFoldDB" id="A0A3S5BA14"/>
<name>A0A3S5BA14_9PLAT</name>
<comment type="caution">
    <text evidence="1">The sequence shown here is derived from an EMBL/GenBank/DDBJ whole genome shotgun (WGS) entry which is preliminary data.</text>
</comment>
<organism evidence="1 2">
    <name type="scientific">Protopolystoma xenopodis</name>
    <dbReference type="NCBI Taxonomy" id="117903"/>
    <lineage>
        <taxon>Eukaryota</taxon>
        <taxon>Metazoa</taxon>
        <taxon>Spiralia</taxon>
        <taxon>Lophotrochozoa</taxon>
        <taxon>Platyhelminthes</taxon>
        <taxon>Monogenea</taxon>
        <taxon>Polyopisthocotylea</taxon>
        <taxon>Polystomatidea</taxon>
        <taxon>Polystomatidae</taxon>
        <taxon>Protopolystoma</taxon>
    </lineage>
</organism>
<dbReference type="EMBL" id="CAAALY010257043">
    <property type="protein sequence ID" value="VEL38150.1"/>
    <property type="molecule type" value="Genomic_DNA"/>
</dbReference>
<protein>
    <submittedName>
        <fullName evidence="1">Uncharacterized protein</fullName>
    </submittedName>
</protein>
<dbReference type="Proteomes" id="UP000784294">
    <property type="component" value="Unassembled WGS sequence"/>
</dbReference>
<sequence length="165" mass="18907">MSNNDLLDAAHLHTHEPVILFVVRLWTTEASDPFYETHIKSLAPAVWAPCRTRSPDDLCLSRSDQRSNLPPMPTFIARLRVVGPNRAAQQPFRLGHMNSESRMPLSVPRPVHNLMLPARFWAGKCFCSCLPIRYFFILNLFRVIAFYLAETSVARLKLHHSRVAM</sequence>
<evidence type="ECO:0000313" key="2">
    <source>
        <dbReference type="Proteomes" id="UP000784294"/>
    </source>
</evidence>
<gene>
    <name evidence="1" type="ORF">PXEA_LOCUS31590</name>
</gene>
<accession>A0A3S5BA14</accession>
<proteinExistence type="predicted"/>
<evidence type="ECO:0000313" key="1">
    <source>
        <dbReference type="EMBL" id="VEL38150.1"/>
    </source>
</evidence>